<evidence type="ECO:0000313" key="2">
    <source>
        <dbReference type="EMBL" id="TCO77692.1"/>
    </source>
</evidence>
<feature type="signal peptide" evidence="1">
    <location>
        <begin position="1"/>
        <end position="21"/>
    </location>
</feature>
<evidence type="ECO:0000313" key="3">
    <source>
        <dbReference type="Proteomes" id="UP000294980"/>
    </source>
</evidence>
<evidence type="ECO:0008006" key="4">
    <source>
        <dbReference type="Google" id="ProtNLM"/>
    </source>
</evidence>
<dbReference type="PROSITE" id="PS51257">
    <property type="entry name" value="PROKAR_LIPOPROTEIN"/>
    <property type="match status" value="1"/>
</dbReference>
<proteinExistence type="predicted"/>
<protein>
    <recommendedName>
        <fullName evidence="4">Glucose-inhibited division protein B</fullName>
    </recommendedName>
</protein>
<name>A0A4R2KXB0_9GAMM</name>
<keyword evidence="3" id="KW-1185">Reference proteome</keyword>
<dbReference type="AlphaFoldDB" id="A0A4R2KXB0"/>
<accession>A0A4R2KXB0</accession>
<feature type="chain" id="PRO_5020800711" description="Glucose-inhibited division protein B" evidence="1">
    <location>
        <begin position="22"/>
        <end position="104"/>
    </location>
</feature>
<keyword evidence="1" id="KW-0732">Signal</keyword>
<evidence type="ECO:0000256" key="1">
    <source>
        <dbReference type="SAM" id="SignalP"/>
    </source>
</evidence>
<comment type="caution">
    <text evidence="2">The sequence shown here is derived from an EMBL/GenBank/DDBJ whole genome shotgun (WGS) entry which is preliminary data.</text>
</comment>
<gene>
    <name evidence="2" type="ORF">EV688_102149</name>
</gene>
<organism evidence="2 3">
    <name type="scientific">Chromatocurvus halotolerans</name>
    <dbReference type="NCBI Taxonomy" id="1132028"/>
    <lineage>
        <taxon>Bacteria</taxon>
        <taxon>Pseudomonadati</taxon>
        <taxon>Pseudomonadota</taxon>
        <taxon>Gammaproteobacteria</taxon>
        <taxon>Cellvibrionales</taxon>
        <taxon>Halieaceae</taxon>
        <taxon>Chromatocurvus</taxon>
    </lineage>
</organism>
<sequence>MRHAAIIVALLSLIACTGDNAADVTLAQLAAQQDDYAGRQVVVSGTLRSHPDPLHYWIEDDAYHRVELDFPGDLTGREGEPLTVRGRFRYQPDRGRSIKVVSLE</sequence>
<dbReference type="Proteomes" id="UP000294980">
    <property type="component" value="Unassembled WGS sequence"/>
</dbReference>
<dbReference type="EMBL" id="SLWX01000002">
    <property type="protein sequence ID" value="TCO77692.1"/>
    <property type="molecule type" value="Genomic_DNA"/>
</dbReference>
<reference evidence="2 3" key="1">
    <citation type="submission" date="2019-03" db="EMBL/GenBank/DDBJ databases">
        <title>Genomic Encyclopedia of Type Strains, Phase IV (KMG-IV): sequencing the most valuable type-strain genomes for metagenomic binning, comparative biology and taxonomic classification.</title>
        <authorList>
            <person name="Goeker M."/>
        </authorList>
    </citation>
    <scope>NUCLEOTIDE SEQUENCE [LARGE SCALE GENOMIC DNA]</scope>
    <source>
        <strain evidence="2 3">DSM 23344</strain>
    </source>
</reference>